<evidence type="ECO:0000256" key="3">
    <source>
        <dbReference type="ARBA" id="ARBA00022692"/>
    </source>
</evidence>
<dbReference type="Pfam" id="PF00561">
    <property type="entry name" value="Abhydrolase_1"/>
    <property type="match status" value="1"/>
</dbReference>
<dbReference type="PROSITE" id="PS50216">
    <property type="entry name" value="DHHC"/>
    <property type="match status" value="1"/>
</dbReference>
<evidence type="ECO:0000259" key="8">
    <source>
        <dbReference type="Pfam" id="PF01529"/>
    </source>
</evidence>
<accession>A0A8J5LQB9</accession>
<protein>
    <recommendedName>
        <fullName evidence="6">S-acyltransferase</fullName>
        <ecNumber evidence="6">2.3.1.225</ecNumber>
    </recommendedName>
    <alternativeName>
        <fullName evidence="6">Palmitoyltransferase</fullName>
    </alternativeName>
</protein>
<keyword evidence="6" id="KW-0808">Transferase</keyword>
<keyword evidence="10" id="KW-1185">Reference proteome</keyword>
<feature type="domain" description="AB hydrolase-1" evidence="7">
    <location>
        <begin position="568"/>
        <end position="827"/>
    </location>
</feature>
<feature type="transmembrane region" description="Helical" evidence="6">
    <location>
        <begin position="150"/>
        <end position="179"/>
    </location>
</feature>
<evidence type="ECO:0000256" key="1">
    <source>
        <dbReference type="ARBA" id="ARBA00004141"/>
    </source>
</evidence>
<dbReference type="EMBL" id="JACMSC010000002">
    <property type="protein sequence ID" value="KAG6533905.1"/>
    <property type="molecule type" value="Genomic_DNA"/>
</dbReference>
<comment type="catalytic activity">
    <reaction evidence="6">
        <text>L-cysteinyl-[protein] + hexadecanoyl-CoA = S-hexadecanoyl-L-cysteinyl-[protein] + CoA</text>
        <dbReference type="Rhea" id="RHEA:36683"/>
        <dbReference type="Rhea" id="RHEA-COMP:10131"/>
        <dbReference type="Rhea" id="RHEA-COMP:11032"/>
        <dbReference type="ChEBI" id="CHEBI:29950"/>
        <dbReference type="ChEBI" id="CHEBI:57287"/>
        <dbReference type="ChEBI" id="CHEBI:57379"/>
        <dbReference type="ChEBI" id="CHEBI:74151"/>
        <dbReference type="EC" id="2.3.1.225"/>
    </reaction>
</comment>
<evidence type="ECO:0000256" key="5">
    <source>
        <dbReference type="ARBA" id="ARBA00023136"/>
    </source>
</evidence>
<dbReference type="GO" id="GO:0016020">
    <property type="term" value="C:membrane"/>
    <property type="evidence" value="ECO:0007669"/>
    <property type="project" value="UniProtKB-SubCell"/>
</dbReference>
<evidence type="ECO:0000313" key="10">
    <source>
        <dbReference type="Proteomes" id="UP000734854"/>
    </source>
</evidence>
<dbReference type="InterPro" id="IPR001594">
    <property type="entry name" value="Palmitoyltrfase_DHHC"/>
</dbReference>
<evidence type="ECO:0000256" key="6">
    <source>
        <dbReference type="RuleBase" id="RU079119"/>
    </source>
</evidence>
<keyword evidence="4 6" id="KW-1133">Transmembrane helix</keyword>
<sequence>MNKDGWTQSSQCDLEELSGLVPWIGLGNLNICVKLSSDLPYHLQYLRSCAIIQSDATVGIRGCLKKNRTVLKYSKHCRVCDKCVDGFDHHCRWINNCIGRKNYKRFFILMVFALLLWAVGMLVLILCFVERRRFSAEIVSKLGSSFSLAPFIIVVAVCTLLAMVATLPVAQLFFFHILLIKKGISTYDYIIALREQDQEQEQLAVGGQQSPQMSQVSSFTGLSSTSSFNQFHRGAWCTPPRLFLEDQLKKMALRVIVESLSEEEIAGLKEAIPCDGHQQQRLVNDEFRYVRFKYTPCDDCHLALDHSSFVLFSPLLCFALLLLCFACGCSHPETRARKPHCYYRFSSMGARGVMEGGGKCGGDRSLLARAGEMLNSVVGFIVFSFLDVLDIVLCLVYKVIDYAVEAEWKPCYCCSSYDKSMVPTAGAGGRSSFLLSASRGPKVVRLCSTKLQLEDVSDTLYCRPSRVTEFSRKATAAVAANTGMSIKSPAPPAAAFAVSTNVMEMLRGKIDGRWKRLPQSIPLWSDCDCKVCNSWSRSSSPIVDGDSRLYVHTDGPEDGGPGTTSTDVLFIHGFISSSALWTETVFQEFTEETRSRHRLFAVDLLGFGRSPKPADSLYTLREHVDMIEKSVLQVHDVKSFHIVAHSLGCIIALALAVRHPNAVKSLTLLSPPYFPVPRGEEPTQFVMRRVAPRRVWPAIVFGASMACWYEHVSRTVCLLICKNHRIWDFLLKFFTRNRIRTFMVEVFMCHTHNAAWHTLHNVIFASAERMESYLETVREKLSCDVRVFHGDGDELLPVECSYDLAAKVPRARVKIFQKKDHVTILVGQQRAFARELEQIWMDSI</sequence>
<dbReference type="InterPro" id="IPR029058">
    <property type="entry name" value="AB_hydrolase_fold"/>
</dbReference>
<proteinExistence type="inferred from homology"/>
<dbReference type="PRINTS" id="PR00111">
    <property type="entry name" value="ABHYDROLASE"/>
</dbReference>
<comment type="similarity">
    <text evidence="2 6">Belongs to the DHHC palmitoyltransferase family.</text>
</comment>
<evidence type="ECO:0000256" key="2">
    <source>
        <dbReference type="ARBA" id="ARBA00008574"/>
    </source>
</evidence>
<dbReference type="PANTHER" id="PTHR43689:SF59">
    <property type="entry name" value="AMINOACRYLATE HYDROLASE RUTD"/>
    <property type="match status" value="1"/>
</dbReference>
<comment type="domain">
    <text evidence="6">The DHHC domain is required for palmitoyltransferase activity.</text>
</comment>
<dbReference type="InterPro" id="IPR000073">
    <property type="entry name" value="AB_hydrolase_1"/>
</dbReference>
<organism evidence="9 10">
    <name type="scientific">Zingiber officinale</name>
    <name type="common">Ginger</name>
    <name type="synonym">Amomum zingiber</name>
    <dbReference type="NCBI Taxonomy" id="94328"/>
    <lineage>
        <taxon>Eukaryota</taxon>
        <taxon>Viridiplantae</taxon>
        <taxon>Streptophyta</taxon>
        <taxon>Embryophyta</taxon>
        <taxon>Tracheophyta</taxon>
        <taxon>Spermatophyta</taxon>
        <taxon>Magnoliopsida</taxon>
        <taxon>Liliopsida</taxon>
        <taxon>Zingiberales</taxon>
        <taxon>Zingiberaceae</taxon>
        <taxon>Zingiber</taxon>
    </lineage>
</organism>
<keyword evidence="3 6" id="KW-0812">Transmembrane</keyword>
<dbReference type="GO" id="GO:0019706">
    <property type="term" value="F:protein-cysteine S-palmitoyltransferase activity"/>
    <property type="evidence" value="ECO:0007669"/>
    <property type="project" value="UniProtKB-EC"/>
</dbReference>
<feature type="domain" description="Palmitoyltransferase DHHC" evidence="8">
    <location>
        <begin position="63"/>
        <end position="190"/>
    </location>
</feature>
<comment type="subcellular location">
    <subcellularLocation>
        <location evidence="1">Membrane</location>
        <topology evidence="1">Multi-pass membrane protein</topology>
    </subcellularLocation>
</comment>
<keyword evidence="5 6" id="KW-0472">Membrane</keyword>
<dbReference type="Gene3D" id="3.40.50.1820">
    <property type="entry name" value="alpha/beta hydrolase"/>
    <property type="match status" value="1"/>
</dbReference>
<gene>
    <name evidence="9" type="ORF">ZIOFF_007783</name>
</gene>
<dbReference type="EC" id="2.3.1.225" evidence="6"/>
<keyword evidence="6" id="KW-0012">Acyltransferase</keyword>
<name>A0A8J5LQB9_ZINOF</name>
<dbReference type="AlphaFoldDB" id="A0A8J5LQB9"/>
<dbReference type="Proteomes" id="UP000734854">
    <property type="component" value="Unassembled WGS sequence"/>
</dbReference>
<evidence type="ECO:0000259" key="7">
    <source>
        <dbReference type="Pfam" id="PF00561"/>
    </source>
</evidence>
<evidence type="ECO:0000313" key="9">
    <source>
        <dbReference type="EMBL" id="KAG6533905.1"/>
    </source>
</evidence>
<feature type="transmembrane region" description="Helical" evidence="6">
    <location>
        <begin position="106"/>
        <end position="129"/>
    </location>
</feature>
<dbReference type="Pfam" id="PF01529">
    <property type="entry name" value="DHHC"/>
    <property type="match status" value="1"/>
</dbReference>
<comment type="caution">
    <text evidence="9">The sequence shown here is derived from an EMBL/GenBank/DDBJ whole genome shotgun (WGS) entry which is preliminary data.</text>
</comment>
<dbReference type="PANTHER" id="PTHR43689">
    <property type="entry name" value="HYDROLASE"/>
    <property type="match status" value="1"/>
</dbReference>
<dbReference type="SUPFAM" id="SSF53474">
    <property type="entry name" value="alpha/beta-Hydrolases"/>
    <property type="match status" value="1"/>
</dbReference>
<evidence type="ECO:0000256" key="4">
    <source>
        <dbReference type="ARBA" id="ARBA00022989"/>
    </source>
</evidence>
<reference evidence="9 10" key="1">
    <citation type="submission" date="2020-08" db="EMBL/GenBank/DDBJ databases">
        <title>Plant Genome Project.</title>
        <authorList>
            <person name="Zhang R.-G."/>
        </authorList>
    </citation>
    <scope>NUCLEOTIDE SEQUENCE [LARGE SCALE GENOMIC DNA]</scope>
    <source>
        <tissue evidence="9">Rhizome</tissue>
    </source>
</reference>